<dbReference type="Proteomes" id="UP001237780">
    <property type="component" value="Unassembled WGS sequence"/>
</dbReference>
<sequence>MTNRFGMICALVGAVALFGSNSAFSKPVEAQPTNLADYLKAKRVEADKKKTTEKTAKKVDGKSQGKKVSAKVSSGKKAAVKTQRISKKISGSKRPVVQAKARFKTTTVNSRIDTMTTGSIASAASAGGSTKYSSIISSYAASYGVPIALAHAVVRVESNYRADMTGRAGEVGLMQIKYSTAKGLGYTGSRQALYNPDTNIRWGMKYLAGAHKLGNGTTCGTILRYNAGHGATRMNPISANYCAKVKLQMAAN</sequence>
<dbReference type="SUPFAM" id="SSF53955">
    <property type="entry name" value="Lysozyme-like"/>
    <property type="match status" value="1"/>
</dbReference>
<comment type="similarity">
    <text evidence="1">Belongs to the transglycosylase Slt family.</text>
</comment>
<dbReference type="InterPro" id="IPR023346">
    <property type="entry name" value="Lysozyme-like_dom_sf"/>
</dbReference>
<feature type="domain" description="Transglycosylase SLT" evidence="5">
    <location>
        <begin position="136"/>
        <end position="233"/>
    </location>
</feature>
<dbReference type="CDD" id="cd00254">
    <property type="entry name" value="LT-like"/>
    <property type="match status" value="1"/>
</dbReference>
<evidence type="ECO:0000313" key="7">
    <source>
        <dbReference type="Proteomes" id="UP001237780"/>
    </source>
</evidence>
<dbReference type="RefSeq" id="WP_307279221.1">
    <property type="nucleotide sequence ID" value="NZ_JAUSZT010000003.1"/>
</dbReference>
<evidence type="ECO:0000259" key="5">
    <source>
        <dbReference type="Pfam" id="PF01464"/>
    </source>
</evidence>
<dbReference type="PANTHER" id="PTHR37423">
    <property type="entry name" value="SOLUBLE LYTIC MUREIN TRANSGLYCOSYLASE-RELATED"/>
    <property type="match status" value="1"/>
</dbReference>
<evidence type="ECO:0000256" key="4">
    <source>
        <dbReference type="SAM" id="SignalP"/>
    </source>
</evidence>
<feature type="region of interest" description="Disordered" evidence="3">
    <location>
        <begin position="47"/>
        <end position="73"/>
    </location>
</feature>
<reference evidence="6 7" key="1">
    <citation type="submission" date="2023-07" db="EMBL/GenBank/DDBJ databases">
        <title>Comparative genomics of wheat-associated soil bacteria to identify genetic determinants of phenazine resistance.</title>
        <authorList>
            <person name="Mouncey N."/>
        </authorList>
    </citation>
    <scope>NUCLEOTIDE SEQUENCE [LARGE SCALE GENOMIC DNA]</scope>
    <source>
        <strain evidence="6 7">W4I11</strain>
    </source>
</reference>
<feature type="compositionally biased region" description="Basic and acidic residues" evidence="3">
    <location>
        <begin position="47"/>
        <end position="63"/>
    </location>
</feature>
<evidence type="ECO:0000256" key="3">
    <source>
        <dbReference type="SAM" id="MobiDB-lite"/>
    </source>
</evidence>
<keyword evidence="4" id="KW-0732">Signal</keyword>
<comment type="similarity">
    <text evidence="2">Belongs to the virb1 family.</text>
</comment>
<feature type="signal peptide" evidence="4">
    <location>
        <begin position="1"/>
        <end position="25"/>
    </location>
</feature>
<dbReference type="EMBL" id="JAUSZT010000003">
    <property type="protein sequence ID" value="MDQ0996432.1"/>
    <property type="molecule type" value="Genomic_DNA"/>
</dbReference>
<comment type="caution">
    <text evidence="6">The sequence shown here is derived from an EMBL/GenBank/DDBJ whole genome shotgun (WGS) entry which is preliminary data.</text>
</comment>
<proteinExistence type="inferred from homology"/>
<dbReference type="Gene3D" id="1.10.530.10">
    <property type="match status" value="1"/>
</dbReference>
<dbReference type="InterPro" id="IPR008258">
    <property type="entry name" value="Transglycosylase_SLT_dom_1"/>
</dbReference>
<name>A0ABU0S6P2_9HYPH</name>
<keyword evidence="7" id="KW-1185">Reference proteome</keyword>
<evidence type="ECO:0000256" key="1">
    <source>
        <dbReference type="ARBA" id="ARBA00007734"/>
    </source>
</evidence>
<gene>
    <name evidence="6" type="ORF">QFZ34_001614</name>
</gene>
<organism evidence="6 7">
    <name type="scientific">Phyllobacterium ifriqiyense</name>
    <dbReference type="NCBI Taxonomy" id="314238"/>
    <lineage>
        <taxon>Bacteria</taxon>
        <taxon>Pseudomonadati</taxon>
        <taxon>Pseudomonadota</taxon>
        <taxon>Alphaproteobacteria</taxon>
        <taxon>Hyphomicrobiales</taxon>
        <taxon>Phyllobacteriaceae</taxon>
        <taxon>Phyllobacterium</taxon>
    </lineage>
</organism>
<feature type="chain" id="PRO_5045488314" evidence="4">
    <location>
        <begin position="26"/>
        <end position="252"/>
    </location>
</feature>
<evidence type="ECO:0000256" key="2">
    <source>
        <dbReference type="ARBA" id="ARBA00009387"/>
    </source>
</evidence>
<accession>A0ABU0S6P2</accession>
<evidence type="ECO:0000313" key="6">
    <source>
        <dbReference type="EMBL" id="MDQ0996432.1"/>
    </source>
</evidence>
<dbReference type="PANTHER" id="PTHR37423:SF2">
    <property type="entry name" value="MEMBRANE-BOUND LYTIC MUREIN TRANSGLYCOSYLASE C"/>
    <property type="match status" value="1"/>
</dbReference>
<dbReference type="Pfam" id="PF01464">
    <property type="entry name" value="SLT"/>
    <property type="match status" value="1"/>
</dbReference>
<protein>
    <submittedName>
        <fullName evidence="6">Soluble lytic murein transglycosylase-like protein</fullName>
    </submittedName>
</protein>